<organism evidence="3 4">
    <name type="scientific">Leucocoprinus leucothites</name>
    <dbReference type="NCBI Taxonomy" id="201217"/>
    <lineage>
        <taxon>Eukaryota</taxon>
        <taxon>Fungi</taxon>
        <taxon>Dikarya</taxon>
        <taxon>Basidiomycota</taxon>
        <taxon>Agaricomycotina</taxon>
        <taxon>Agaricomycetes</taxon>
        <taxon>Agaricomycetidae</taxon>
        <taxon>Agaricales</taxon>
        <taxon>Agaricineae</taxon>
        <taxon>Agaricaceae</taxon>
        <taxon>Leucocoprinus</taxon>
    </lineage>
</organism>
<dbReference type="AlphaFoldDB" id="A0A8H5CYJ0"/>
<evidence type="ECO:0000259" key="2">
    <source>
        <dbReference type="Pfam" id="PF20236"/>
    </source>
</evidence>
<sequence>MRLILSSRCPKNSTYSSESGQLLYKVDTPCKLGVRTATIRKAVATVNGVWQSSSDSKKFQSIPSREKSPFDDDKHIIEKQGEGSLPDSDRRSVDEAFTDSDEEDNEKGGPSITDLPELEGHFAFYAQIKFQTFHSSRFLLNGIDTSVSDYFRKEGWSWFGRGRAFTASDGKNYRWDLRAGHLEMIRNDSSQARMVEFYPYRPNFGPIMKGRAAHLEIDDSCEPILDEIIMTFVYCYKLRKDRERRQRHSAA</sequence>
<dbReference type="EMBL" id="JAACJO010000016">
    <property type="protein sequence ID" value="KAF5349704.1"/>
    <property type="molecule type" value="Genomic_DNA"/>
</dbReference>
<feature type="compositionally biased region" description="Acidic residues" evidence="1">
    <location>
        <begin position="96"/>
        <end position="105"/>
    </location>
</feature>
<proteinExistence type="predicted"/>
<dbReference type="Pfam" id="PF20236">
    <property type="entry name" value="DUF6593"/>
    <property type="match status" value="1"/>
</dbReference>
<gene>
    <name evidence="3" type="ORF">D9756_008876</name>
</gene>
<reference evidence="3 4" key="1">
    <citation type="journal article" date="2020" name="ISME J.">
        <title>Uncovering the hidden diversity of litter-decomposition mechanisms in mushroom-forming fungi.</title>
        <authorList>
            <person name="Floudas D."/>
            <person name="Bentzer J."/>
            <person name="Ahren D."/>
            <person name="Johansson T."/>
            <person name="Persson P."/>
            <person name="Tunlid A."/>
        </authorList>
    </citation>
    <scope>NUCLEOTIDE SEQUENCE [LARGE SCALE GENOMIC DNA]</scope>
    <source>
        <strain evidence="3 4">CBS 146.42</strain>
    </source>
</reference>
<keyword evidence="4" id="KW-1185">Reference proteome</keyword>
<accession>A0A8H5CYJ0</accession>
<dbReference type="Proteomes" id="UP000559027">
    <property type="component" value="Unassembled WGS sequence"/>
</dbReference>
<feature type="domain" description="DUF6593" evidence="2">
    <location>
        <begin position="112"/>
        <end position="241"/>
    </location>
</feature>
<protein>
    <recommendedName>
        <fullName evidence="2">DUF6593 domain-containing protein</fullName>
    </recommendedName>
</protein>
<name>A0A8H5CYJ0_9AGAR</name>
<feature type="region of interest" description="Disordered" evidence="1">
    <location>
        <begin position="55"/>
        <end position="113"/>
    </location>
</feature>
<evidence type="ECO:0000256" key="1">
    <source>
        <dbReference type="SAM" id="MobiDB-lite"/>
    </source>
</evidence>
<comment type="caution">
    <text evidence="3">The sequence shown here is derived from an EMBL/GenBank/DDBJ whole genome shotgun (WGS) entry which is preliminary data.</text>
</comment>
<evidence type="ECO:0000313" key="4">
    <source>
        <dbReference type="Proteomes" id="UP000559027"/>
    </source>
</evidence>
<evidence type="ECO:0000313" key="3">
    <source>
        <dbReference type="EMBL" id="KAF5349704.1"/>
    </source>
</evidence>
<dbReference type="InterPro" id="IPR046528">
    <property type="entry name" value="DUF6593"/>
</dbReference>
<feature type="compositionally biased region" description="Basic and acidic residues" evidence="1">
    <location>
        <begin position="64"/>
        <end position="94"/>
    </location>
</feature>
<dbReference type="OrthoDB" id="3360976at2759"/>